<reference evidence="2" key="1">
    <citation type="submission" date="2020-05" db="EMBL/GenBank/DDBJ databases">
        <title>Phylogenomic resolution of chytrid fungi.</title>
        <authorList>
            <person name="Stajich J.E."/>
            <person name="Amses K."/>
            <person name="Simmons R."/>
            <person name="Seto K."/>
            <person name="Myers J."/>
            <person name="Bonds A."/>
            <person name="Quandt C.A."/>
            <person name="Barry K."/>
            <person name="Liu P."/>
            <person name="Grigoriev I."/>
            <person name="Longcore J.E."/>
            <person name="James T.Y."/>
        </authorList>
    </citation>
    <scope>NUCLEOTIDE SEQUENCE</scope>
    <source>
        <strain evidence="2">PLAUS21</strain>
    </source>
</reference>
<sequence>MQKHASLKSTLLYLVTASFAAARQTYFECRMDQPPFQIPYALSFSVSLAGCQQDPRCTVTNSYPAQIGYWQTGSDFITGNSISTKVDTWSCGLFSGGEWGCAQCSVSITGQPASTCGCVRDQHSMSCSCTVTLEQ</sequence>
<accession>A0AAD5UIB8</accession>
<name>A0AAD5UIB8_9FUNG</name>
<keyword evidence="1" id="KW-0732">Signal</keyword>
<dbReference type="AlphaFoldDB" id="A0AAD5UIB8"/>
<dbReference type="EMBL" id="JADGKB010000047">
    <property type="protein sequence ID" value="KAJ3256721.1"/>
    <property type="molecule type" value="Genomic_DNA"/>
</dbReference>
<feature type="signal peptide" evidence="1">
    <location>
        <begin position="1"/>
        <end position="22"/>
    </location>
</feature>
<comment type="caution">
    <text evidence="2">The sequence shown here is derived from an EMBL/GenBank/DDBJ whole genome shotgun (WGS) entry which is preliminary data.</text>
</comment>
<gene>
    <name evidence="2" type="ORF">HK103_005216</name>
</gene>
<evidence type="ECO:0000313" key="2">
    <source>
        <dbReference type="EMBL" id="KAJ3256721.1"/>
    </source>
</evidence>
<protein>
    <submittedName>
        <fullName evidence="2">Uncharacterized protein</fullName>
    </submittedName>
</protein>
<keyword evidence="3" id="KW-1185">Reference proteome</keyword>
<feature type="chain" id="PRO_5042262751" evidence="1">
    <location>
        <begin position="23"/>
        <end position="135"/>
    </location>
</feature>
<proteinExistence type="predicted"/>
<evidence type="ECO:0000313" key="3">
    <source>
        <dbReference type="Proteomes" id="UP001210925"/>
    </source>
</evidence>
<evidence type="ECO:0000256" key="1">
    <source>
        <dbReference type="SAM" id="SignalP"/>
    </source>
</evidence>
<dbReference type="Proteomes" id="UP001210925">
    <property type="component" value="Unassembled WGS sequence"/>
</dbReference>
<organism evidence="2 3">
    <name type="scientific">Boothiomyces macroporosus</name>
    <dbReference type="NCBI Taxonomy" id="261099"/>
    <lineage>
        <taxon>Eukaryota</taxon>
        <taxon>Fungi</taxon>
        <taxon>Fungi incertae sedis</taxon>
        <taxon>Chytridiomycota</taxon>
        <taxon>Chytridiomycota incertae sedis</taxon>
        <taxon>Chytridiomycetes</taxon>
        <taxon>Rhizophydiales</taxon>
        <taxon>Terramycetaceae</taxon>
        <taxon>Boothiomyces</taxon>
    </lineage>
</organism>